<comment type="caution">
    <text evidence="2">The sequence shown here is derived from an EMBL/GenBank/DDBJ whole genome shotgun (WGS) entry which is preliminary data.</text>
</comment>
<feature type="compositionally biased region" description="Acidic residues" evidence="1">
    <location>
        <begin position="310"/>
        <end position="321"/>
    </location>
</feature>
<reference evidence="2 3" key="1">
    <citation type="submission" date="2019-07" db="EMBL/GenBank/DDBJ databases">
        <title>Aquicoccus porphyridii gen. nov., sp. nov., isolated from a small marine red alga, Porphyridium marinum.</title>
        <authorList>
            <person name="Liu L."/>
        </authorList>
    </citation>
    <scope>NUCLEOTIDE SEQUENCE [LARGE SCALE GENOMIC DNA]</scope>
    <source>
        <strain evidence="2 3">L1 8-17</strain>
    </source>
</reference>
<protein>
    <submittedName>
        <fullName evidence="2">Uncharacterized protein</fullName>
    </submittedName>
</protein>
<accession>A0A5A9ZVE2</accession>
<dbReference type="Proteomes" id="UP000325291">
    <property type="component" value="Unassembled WGS sequence"/>
</dbReference>
<dbReference type="EMBL" id="VINQ01000001">
    <property type="protein sequence ID" value="KAA0921169.1"/>
    <property type="molecule type" value="Genomic_DNA"/>
</dbReference>
<proteinExistence type="predicted"/>
<dbReference type="AlphaFoldDB" id="A0A5A9ZVE2"/>
<organism evidence="2 3">
    <name type="scientific">Aquicoccus porphyridii</name>
    <dbReference type="NCBI Taxonomy" id="1852029"/>
    <lineage>
        <taxon>Bacteria</taxon>
        <taxon>Pseudomonadati</taxon>
        <taxon>Pseudomonadota</taxon>
        <taxon>Alphaproteobacteria</taxon>
        <taxon>Rhodobacterales</taxon>
        <taxon>Paracoccaceae</taxon>
        <taxon>Aquicoccus</taxon>
    </lineage>
</organism>
<feature type="region of interest" description="Disordered" evidence="1">
    <location>
        <begin position="137"/>
        <end position="166"/>
    </location>
</feature>
<evidence type="ECO:0000256" key="1">
    <source>
        <dbReference type="SAM" id="MobiDB-lite"/>
    </source>
</evidence>
<feature type="compositionally biased region" description="Acidic residues" evidence="1">
    <location>
        <begin position="276"/>
        <end position="289"/>
    </location>
</feature>
<feature type="compositionally biased region" description="Acidic residues" evidence="1">
    <location>
        <begin position="152"/>
        <end position="166"/>
    </location>
</feature>
<gene>
    <name evidence="2" type="ORF">FLO80_00015</name>
</gene>
<sequence>MRSVRSLETWGNEMSKIFTYEENGLSYIVTVYEDENGGVFADITVNSGHMDVNAIYLGDDDVSGESAGLKGPLNMNGGGAQYEGEQVQWDSAMELSRPGLGRDGEDKDTYLAEGDSLTVELDVESIEDVDFFGIRATSTSTPEGSIKAVSGEPEEEEEEEEEEDDAATYDKVFFVQEEGEGTIAGDPIIWENLPPEDIEAAGLEPDAEGTFANYVAVFEEVGYFDIAEMQDVRFYETTEEGHPREIEEMRLTAPEDGFEDGDALVAAYEEMIAELEETPAETSGDDDMEGLIMSLISGEEPDNAPAPENPDPELEEEPALL</sequence>
<keyword evidence="3" id="KW-1185">Reference proteome</keyword>
<evidence type="ECO:0000313" key="3">
    <source>
        <dbReference type="Proteomes" id="UP000325291"/>
    </source>
</evidence>
<evidence type="ECO:0000313" key="2">
    <source>
        <dbReference type="EMBL" id="KAA0921169.1"/>
    </source>
</evidence>
<name>A0A5A9ZVE2_9RHOB</name>
<feature type="region of interest" description="Disordered" evidence="1">
    <location>
        <begin position="276"/>
        <end position="321"/>
    </location>
</feature>